<feature type="compositionally biased region" description="Basic and acidic residues" evidence="1">
    <location>
        <begin position="89"/>
        <end position="102"/>
    </location>
</feature>
<gene>
    <name evidence="2" type="ORF">G5I_13862</name>
</gene>
<evidence type="ECO:0000313" key="3">
    <source>
        <dbReference type="Proteomes" id="UP000007755"/>
    </source>
</evidence>
<dbReference type="Proteomes" id="UP000007755">
    <property type="component" value="Unassembled WGS sequence"/>
</dbReference>
<dbReference type="EMBL" id="GL888775">
    <property type="protein sequence ID" value="EGI58070.1"/>
    <property type="molecule type" value="Genomic_DNA"/>
</dbReference>
<evidence type="ECO:0000256" key="1">
    <source>
        <dbReference type="SAM" id="MobiDB-lite"/>
    </source>
</evidence>
<dbReference type="InParanoid" id="F4X658"/>
<reference evidence="2" key="1">
    <citation type="submission" date="2011-02" db="EMBL/GenBank/DDBJ databases">
        <title>The genome of the leaf-cutting ant Acromyrmex echinatior suggests key adaptations to social evolution and fungus farming.</title>
        <authorList>
            <person name="Nygaard S."/>
            <person name="Zhang G."/>
        </authorList>
    </citation>
    <scope>NUCLEOTIDE SEQUENCE</scope>
</reference>
<protein>
    <submittedName>
        <fullName evidence="2">Uncharacterized protein</fullName>
    </submittedName>
</protein>
<feature type="compositionally biased region" description="Basic and acidic residues" evidence="1">
    <location>
        <begin position="1"/>
        <end position="15"/>
    </location>
</feature>
<proteinExistence type="predicted"/>
<feature type="region of interest" description="Disordered" evidence="1">
    <location>
        <begin position="79"/>
        <end position="130"/>
    </location>
</feature>
<organism evidence="3">
    <name type="scientific">Acromyrmex echinatior</name>
    <name type="common">Panamanian leafcutter ant</name>
    <name type="synonym">Acromyrmex octospinosus echinatior</name>
    <dbReference type="NCBI Taxonomy" id="103372"/>
    <lineage>
        <taxon>Eukaryota</taxon>
        <taxon>Metazoa</taxon>
        <taxon>Ecdysozoa</taxon>
        <taxon>Arthropoda</taxon>
        <taxon>Hexapoda</taxon>
        <taxon>Insecta</taxon>
        <taxon>Pterygota</taxon>
        <taxon>Neoptera</taxon>
        <taxon>Endopterygota</taxon>
        <taxon>Hymenoptera</taxon>
        <taxon>Apocrita</taxon>
        <taxon>Aculeata</taxon>
        <taxon>Formicoidea</taxon>
        <taxon>Formicidae</taxon>
        <taxon>Myrmicinae</taxon>
        <taxon>Acromyrmex</taxon>
    </lineage>
</organism>
<evidence type="ECO:0000313" key="2">
    <source>
        <dbReference type="EMBL" id="EGI58070.1"/>
    </source>
</evidence>
<name>F4X658_ACREC</name>
<sequence>MADMDSGCRRFEVPAKKKKNHGKTSSISQKMAEISKIEKFQEIQPCTKIHYGGLTLWQGAEFDAKNQISIAQTNQKIHGSAQTTTIAETPKEENPHWVKSLETKGPQKRKPMGEINKDSRVIKTAKDHEI</sequence>
<accession>F4X658</accession>
<feature type="region of interest" description="Disordered" evidence="1">
    <location>
        <begin position="1"/>
        <end position="30"/>
    </location>
</feature>
<keyword evidence="3" id="KW-1185">Reference proteome</keyword>
<feature type="compositionally biased region" description="Basic and acidic residues" evidence="1">
    <location>
        <begin position="111"/>
        <end position="130"/>
    </location>
</feature>
<dbReference type="AlphaFoldDB" id="F4X658"/>